<reference evidence="1" key="1">
    <citation type="submission" date="2016-10" db="EMBL/GenBank/DDBJ databases">
        <authorList>
            <person name="Benchimol M."/>
            <person name="Almeida L.G."/>
            <person name="Vasconcelos A.T."/>
            <person name="Perreira-Neves A."/>
            <person name="Rosa I.A."/>
            <person name="Tasca T."/>
            <person name="Bogo M.R."/>
            <person name="de Souza W."/>
        </authorList>
    </citation>
    <scope>NUCLEOTIDE SEQUENCE [LARGE SCALE GENOMIC DNA]</scope>
    <source>
        <strain evidence="1">K</strain>
    </source>
</reference>
<protein>
    <submittedName>
        <fullName evidence="1">Uncharacterized protein</fullName>
    </submittedName>
</protein>
<proteinExistence type="predicted"/>
<gene>
    <name evidence="1" type="ORF">TRFO_05158</name>
</gene>
<dbReference type="GeneID" id="94827029"/>
<dbReference type="EMBL" id="MLAK01000693">
    <property type="protein sequence ID" value="OHT07534.1"/>
    <property type="molecule type" value="Genomic_DNA"/>
</dbReference>
<dbReference type="VEuPathDB" id="TrichDB:TRFO_05158"/>
<dbReference type="Proteomes" id="UP000179807">
    <property type="component" value="Unassembled WGS sequence"/>
</dbReference>
<evidence type="ECO:0000313" key="1">
    <source>
        <dbReference type="EMBL" id="OHT07534.1"/>
    </source>
</evidence>
<dbReference type="AlphaFoldDB" id="A0A1J4KD06"/>
<organism evidence="1 2">
    <name type="scientific">Tritrichomonas foetus</name>
    <dbReference type="NCBI Taxonomy" id="1144522"/>
    <lineage>
        <taxon>Eukaryota</taxon>
        <taxon>Metamonada</taxon>
        <taxon>Parabasalia</taxon>
        <taxon>Tritrichomonadida</taxon>
        <taxon>Tritrichomonadidae</taxon>
        <taxon>Tritrichomonas</taxon>
    </lineage>
</organism>
<dbReference type="RefSeq" id="XP_068360670.1">
    <property type="nucleotide sequence ID" value="XM_068492325.1"/>
</dbReference>
<evidence type="ECO:0000313" key="2">
    <source>
        <dbReference type="Proteomes" id="UP000179807"/>
    </source>
</evidence>
<keyword evidence="2" id="KW-1185">Reference proteome</keyword>
<name>A0A1J4KD06_9EUKA</name>
<sequence>MRKGQIRHQNQHQFLMANFTDTFIFQAPNGYDLGYFHKSLGLDIKFIASFTFQKRYYIYLELTRKTQYSTLLQKIPNISTFKYFESTGSQFYSNDAPEKPKQVLLAFYSQAIRDIMNGLSIGGFSIHEDGFLAFEGANEEDARHLMTFLKCIKFEKFKAVDLSQITSIEVKNCPIHANNLFEVFKKFYPQFQWILSRSNSKRGLIKIALKKTEDPNDIDRLVKSIDQGIMNGQTLEVTKKDFNFVPCFNNFD</sequence>
<accession>A0A1J4KD06</accession>
<comment type="caution">
    <text evidence="1">The sequence shown here is derived from an EMBL/GenBank/DDBJ whole genome shotgun (WGS) entry which is preliminary data.</text>
</comment>